<dbReference type="Gene3D" id="3.40.309.10">
    <property type="entry name" value="Aldehyde Dehydrogenase, Chain A, domain 2"/>
    <property type="match status" value="1"/>
</dbReference>
<evidence type="ECO:0000256" key="6">
    <source>
        <dbReference type="ARBA" id="ARBA00042646"/>
    </source>
</evidence>
<dbReference type="Gene3D" id="3.40.605.10">
    <property type="entry name" value="Aldehyde Dehydrogenase, Chain A, domain 1"/>
    <property type="match status" value="1"/>
</dbReference>
<keyword evidence="11" id="KW-1185">Reference proteome</keyword>
<comment type="similarity">
    <text evidence="1">Belongs to the aldehyde dehydrogenase family.</text>
</comment>
<evidence type="ECO:0000256" key="1">
    <source>
        <dbReference type="ARBA" id="ARBA00009986"/>
    </source>
</evidence>
<name>A0AAD7U993_9STRA</name>
<dbReference type="InterPro" id="IPR016163">
    <property type="entry name" value="Ald_DH_C"/>
</dbReference>
<evidence type="ECO:0000256" key="8">
    <source>
        <dbReference type="ARBA" id="ARBA00049186"/>
    </source>
</evidence>
<dbReference type="InterPro" id="IPR016161">
    <property type="entry name" value="Ald_DH/histidinol_DH"/>
</dbReference>
<sequence length="536" mass="57340">MATFAWEEDASLRSVADESVYATRPFVDGSITFVNGLKRAYAGEIAPVTSPIRGPDGKRVEIGTVAHMTAEEGVSAVDAAFEAFGRGQGTWPRMALGERVAAVEHFMATLLGVRDEIINVLMWEICKNTSDATKEFDRTMDFVKDVLEALKRGADVSSPSFREWTTISGVTGKVRRGPIGVCVMVAAFNYPLNEMYAMMLPALVMGNAIVLKLPTIGGLSHVLTADALAAAFPKGVVNFVTGSGRSTLGPIMGSGKVDMVGLIGGRKACDALVLAHPEPHRLKVFSQLEGKNYAVVLPSADLDNAVNQVISGTTSYNGQRCTAIKLVLLHESISDEFVTKYVAAVKTLKVGLPWHGAAITPLPDEHKPAYLGDLVADALSKGSKVVSGGSKHHTLVVPTVLYPVSPDARAFQEEQFGPVVPISTFSDVDFVLARAAHSWNGQQIAVFCSGDDPAAAKILDNTQAIVGRININTAPSRGPDQFPFSARRSSALGTMSVTHAIEAFSIETILAFKENQDNRKVATYLEANTNFFKPTT</sequence>
<proteinExistence type="inferred from homology"/>
<dbReference type="SUPFAM" id="SSF53720">
    <property type="entry name" value="ALDH-like"/>
    <property type="match status" value="1"/>
</dbReference>
<dbReference type="GO" id="GO:0008886">
    <property type="term" value="F:glyceraldehyde-3-phosphate dehydrogenase (NADP+) (non-phosphorylating) activity"/>
    <property type="evidence" value="ECO:0007669"/>
    <property type="project" value="UniProtKB-EC"/>
</dbReference>
<comment type="caution">
    <text evidence="10">The sequence shown here is derived from an EMBL/GenBank/DDBJ whole genome shotgun (WGS) entry which is preliminary data.</text>
</comment>
<evidence type="ECO:0000259" key="9">
    <source>
        <dbReference type="Pfam" id="PF00171"/>
    </source>
</evidence>
<dbReference type="PANTHER" id="PTHR42991">
    <property type="entry name" value="ALDEHYDE DEHYDROGENASE"/>
    <property type="match status" value="1"/>
</dbReference>
<organism evidence="10 11">
    <name type="scientific">Chrysophaeum taylorii</name>
    <dbReference type="NCBI Taxonomy" id="2483200"/>
    <lineage>
        <taxon>Eukaryota</taxon>
        <taxon>Sar</taxon>
        <taxon>Stramenopiles</taxon>
        <taxon>Ochrophyta</taxon>
        <taxon>Pelagophyceae</taxon>
        <taxon>Pelagomonadales</taxon>
        <taxon>Pelagomonadaceae</taxon>
        <taxon>Chrysophaeum</taxon>
    </lineage>
</organism>
<reference evidence="10" key="1">
    <citation type="submission" date="2023-01" db="EMBL/GenBank/DDBJ databases">
        <title>Metagenome sequencing of chrysophaentin producing Chrysophaeum taylorii.</title>
        <authorList>
            <person name="Davison J."/>
            <person name="Bewley C."/>
        </authorList>
    </citation>
    <scope>NUCLEOTIDE SEQUENCE</scope>
    <source>
        <strain evidence="10">NIES-1699</strain>
    </source>
</reference>
<dbReference type="Proteomes" id="UP001230188">
    <property type="component" value="Unassembled WGS sequence"/>
</dbReference>
<dbReference type="EC" id="1.2.1.9" evidence="3"/>
<feature type="domain" description="Aldehyde dehydrogenase" evidence="9">
    <location>
        <begin position="58"/>
        <end position="505"/>
    </location>
</feature>
<keyword evidence="2" id="KW-0560">Oxidoreductase</keyword>
<evidence type="ECO:0000256" key="3">
    <source>
        <dbReference type="ARBA" id="ARBA00038980"/>
    </source>
</evidence>
<dbReference type="PANTHER" id="PTHR42991:SF1">
    <property type="entry name" value="ALDEHYDE DEHYDROGENASE"/>
    <property type="match status" value="1"/>
</dbReference>
<accession>A0AAD7U993</accession>
<evidence type="ECO:0000313" key="10">
    <source>
        <dbReference type="EMBL" id="KAJ8600606.1"/>
    </source>
</evidence>
<dbReference type="GO" id="GO:0008911">
    <property type="term" value="F:lactaldehyde dehydrogenase (NAD+) activity"/>
    <property type="evidence" value="ECO:0007669"/>
    <property type="project" value="TreeGrafter"/>
</dbReference>
<dbReference type="AlphaFoldDB" id="A0AAD7U993"/>
<comment type="catalytic activity">
    <reaction evidence="8">
        <text>D-glyceraldehyde 3-phosphate + NADP(+) + H2O = (2R)-3-phosphoglycerate + NADPH + 2 H(+)</text>
        <dbReference type="Rhea" id="RHEA:14669"/>
        <dbReference type="ChEBI" id="CHEBI:15377"/>
        <dbReference type="ChEBI" id="CHEBI:15378"/>
        <dbReference type="ChEBI" id="CHEBI:57783"/>
        <dbReference type="ChEBI" id="CHEBI:58272"/>
        <dbReference type="ChEBI" id="CHEBI:58349"/>
        <dbReference type="ChEBI" id="CHEBI:59776"/>
        <dbReference type="EC" id="1.2.1.9"/>
    </reaction>
</comment>
<evidence type="ECO:0000256" key="2">
    <source>
        <dbReference type="ARBA" id="ARBA00023002"/>
    </source>
</evidence>
<evidence type="ECO:0000313" key="11">
    <source>
        <dbReference type="Proteomes" id="UP001230188"/>
    </source>
</evidence>
<dbReference type="InterPro" id="IPR015590">
    <property type="entry name" value="Aldehyde_DH_dom"/>
</dbReference>
<evidence type="ECO:0000256" key="4">
    <source>
        <dbReference type="ARBA" id="ARBA00040853"/>
    </source>
</evidence>
<dbReference type="InterPro" id="IPR051020">
    <property type="entry name" value="ALDH-related_metabolic_enz"/>
</dbReference>
<evidence type="ECO:0000256" key="7">
    <source>
        <dbReference type="ARBA" id="ARBA00043052"/>
    </source>
</evidence>
<protein>
    <recommendedName>
        <fullName evidence="4">NADP-dependent glyceraldehyde-3-phosphate dehydrogenase</fullName>
        <ecNumber evidence="3">1.2.1.9</ecNumber>
    </recommendedName>
    <alternativeName>
        <fullName evidence="5">Glyceraldehyde-3-phosphate dehydrogenase [NADP(+)]</fullName>
    </alternativeName>
    <alternativeName>
        <fullName evidence="6">Non-phosphorylating glyceraldehyde 3-phosphate dehydrogenase</fullName>
    </alternativeName>
    <alternativeName>
        <fullName evidence="7">Triosephosphate dehydrogenase</fullName>
    </alternativeName>
</protein>
<dbReference type="InterPro" id="IPR016162">
    <property type="entry name" value="Ald_DH_N"/>
</dbReference>
<gene>
    <name evidence="10" type="ORF">CTAYLR_010042</name>
</gene>
<evidence type="ECO:0000256" key="5">
    <source>
        <dbReference type="ARBA" id="ARBA00042470"/>
    </source>
</evidence>
<dbReference type="EMBL" id="JAQMWT010000493">
    <property type="protein sequence ID" value="KAJ8600606.1"/>
    <property type="molecule type" value="Genomic_DNA"/>
</dbReference>
<dbReference type="Pfam" id="PF00171">
    <property type="entry name" value="Aldedh"/>
    <property type="match status" value="1"/>
</dbReference>